<dbReference type="GO" id="GO:0043758">
    <property type="term" value="F:acetate-CoA ligase (ADP-forming) activity"/>
    <property type="evidence" value="ECO:0007669"/>
    <property type="project" value="UniProtKB-EC"/>
</dbReference>
<evidence type="ECO:0000256" key="1">
    <source>
        <dbReference type="ARBA" id="ARBA00001619"/>
    </source>
</evidence>
<evidence type="ECO:0000256" key="3">
    <source>
        <dbReference type="ARBA" id="ARBA00022598"/>
    </source>
</evidence>
<comment type="caution">
    <text evidence="8">The sequence shown here is derived from an EMBL/GenBank/DDBJ whole genome shotgun (WGS) entry which is preliminary data.</text>
</comment>
<keyword evidence="3" id="KW-0436">Ligase</keyword>
<protein>
    <recommendedName>
        <fullName evidence="2">acetate--CoA ligase (ADP-forming)</fullName>
        <ecNumber evidence="2">6.2.1.13</ecNumber>
    </recommendedName>
</protein>
<dbReference type="EC" id="6.2.1.13" evidence="2"/>
<reference evidence="8 9" key="1">
    <citation type="submission" date="2022-06" db="EMBL/GenBank/DDBJ databases">
        <title>Haloarcula sp. a new haloarchaeum isolate from saline soil.</title>
        <authorList>
            <person name="Strakova D."/>
            <person name="Galisteo C."/>
            <person name="Sanchez-Porro C."/>
            <person name="Ventosa A."/>
        </authorList>
    </citation>
    <scope>NUCLEOTIDE SEQUENCE [LARGE SCALE GENOMIC DNA]</scope>
    <source>
        <strain evidence="8 9">S1AR25-5A</strain>
    </source>
</reference>
<dbReference type="InterPro" id="IPR032875">
    <property type="entry name" value="Succ_CoA_lig_flav_dom"/>
</dbReference>
<feature type="domain" description="CoA-binding" evidence="6">
    <location>
        <begin position="1"/>
        <end position="98"/>
    </location>
</feature>
<keyword evidence="5" id="KW-0067">ATP-binding</keyword>
<keyword evidence="4" id="KW-0547">Nucleotide-binding</keyword>
<dbReference type="InterPro" id="IPR051538">
    <property type="entry name" value="Acyl-CoA_Synth/Transferase"/>
</dbReference>
<evidence type="ECO:0000313" key="9">
    <source>
        <dbReference type="Proteomes" id="UP001253439"/>
    </source>
</evidence>
<feature type="domain" description="Succinyl-CoA synthetase-like flavodoxin" evidence="7">
    <location>
        <begin position="114"/>
        <end position="207"/>
    </location>
</feature>
<keyword evidence="9" id="KW-1185">Reference proteome</keyword>
<dbReference type="GO" id="GO:0005524">
    <property type="term" value="F:ATP binding"/>
    <property type="evidence" value="ECO:0007669"/>
    <property type="project" value="UniProtKB-KW"/>
</dbReference>
<sequence>MVPINPNRKTILGIDCYAEISAAPDPRSLDLAIVVVPANLVVDVVRQAGEVDIPNVVVITAGFSERGIEGEQRERELTAVAEQYDLNLIGPNCVGVINTSNGLNATFLRGTPREGSISLMSQSGAFISAVLGWATQHGIGFNNVVSLGNEAVLDEVDLIDEWGRDPDTDVILAYLENIDDGRAFIETAREVTAHTPIVVIKVERKPELRLQHRIPARLRAVIRPTKQASCVR</sequence>
<accession>A0AAE4JL06</accession>
<dbReference type="AlphaFoldDB" id="A0AAE4JL06"/>
<dbReference type="InterPro" id="IPR016102">
    <property type="entry name" value="Succinyl-CoA_synth-like"/>
</dbReference>
<dbReference type="Pfam" id="PF13607">
    <property type="entry name" value="Succ_CoA_lig"/>
    <property type="match status" value="1"/>
</dbReference>
<name>A0AAE4JL06_9EURY</name>
<organism evidence="8 9">
    <name type="scientific">Haloarcula terrestris</name>
    <dbReference type="NCBI Taxonomy" id="2950533"/>
    <lineage>
        <taxon>Archaea</taxon>
        <taxon>Methanobacteriati</taxon>
        <taxon>Methanobacteriota</taxon>
        <taxon>Stenosarchaea group</taxon>
        <taxon>Halobacteria</taxon>
        <taxon>Halobacteriales</taxon>
        <taxon>Haloarculaceae</taxon>
        <taxon>Haloarcula</taxon>
    </lineage>
</organism>
<dbReference type="InterPro" id="IPR003781">
    <property type="entry name" value="CoA-bd"/>
</dbReference>
<dbReference type="SUPFAM" id="SSF52210">
    <property type="entry name" value="Succinyl-CoA synthetase domains"/>
    <property type="match status" value="1"/>
</dbReference>
<evidence type="ECO:0000259" key="6">
    <source>
        <dbReference type="Pfam" id="PF13380"/>
    </source>
</evidence>
<evidence type="ECO:0000256" key="2">
    <source>
        <dbReference type="ARBA" id="ARBA00012957"/>
    </source>
</evidence>
<evidence type="ECO:0000259" key="7">
    <source>
        <dbReference type="Pfam" id="PF13607"/>
    </source>
</evidence>
<dbReference type="PANTHER" id="PTHR43334:SF1">
    <property type="entry name" value="3-HYDROXYPROPIONATE--COA LIGASE [ADP-FORMING]"/>
    <property type="match status" value="1"/>
</dbReference>
<dbReference type="Gene3D" id="3.40.50.261">
    <property type="entry name" value="Succinyl-CoA synthetase domains"/>
    <property type="match status" value="1"/>
</dbReference>
<dbReference type="InterPro" id="IPR036291">
    <property type="entry name" value="NAD(P)-bd_dom_sf"/>
</dbReference>
<dbReference type="SUPFAM" id="SSF51735">
    <property type="entry name" value="NAD(P)-binding Rossmann-fold domains"/>
    <property type="match status" value="1"/>
</dbReference>
<dbReference type="Gene3D" id="3.40.50.720">
    <property type="entry name" value="NAD(P)-binding Rossmann-like Domain"/>
    <property type="match status" value="1"/>
</dbReference>
<evidence type="ECO:0000256" key="5">
    <source>
        <dbReference type="ARBA" id="ARBA00022840"/>
    </source>
</evidence>
<proteinExistence type="predicted"/>
<gene>
    <name evidence="8" type="ORF">NDI54_21205</name>
</gene>
<dbReference type="Pfam" id="PF13380">
    <property type="entry name" value="CoA_binding_2"/>
    <property type="match status" value="1"/>
</dbReference>
<comment type="catalytic activity">
    <reaction evidence="1">
        <text>acetate + ATP + CoA = acetyl-CoA + ADP + phosphate</text>
        <dbReference type="Rhea" id="RHEA:15081"/>
        <dbReference type="ChEBI" id="CHEBI:30089"/>
        <dbReference type="ChEBI" id="CHEBI:30616"/>
        <dbReference type="ChEBI" id="CHEBI:43474"/>
        <dbReference type="ChEBI" id="CHEBI:57287"/>
        <dbReference type="ChEBI" id="CHEBI:57288"/>
        <dbReference type="ChEBI" id="CHEBI:456216"/>
        <dbReference type="EC" id="6.2.1.13"/>
    </reaction>
</comment>
<evidence type="ECO:0000313" key="8">
    <source>
        <dbReference type="EMBL" id="MDS0223849.1"/>
    </source>
</evidence>
<evidence type="ECO:0000256" key="4">
    <source>
        <dbReference type="ARBA" id="ARBA00022741"/>
    </source>
</evidence>
<dbReference type="Proteomes" id="UP001253439">
    <property type="component" value="Unassembled WGS sequence"/>
</dbReference>
<dbReference type="PANTHER" id="PTHR43334">
    <property type="entry name" value="ACETATE--COA LIGASE [ADP-FORMING]"/>
    <property type="match status" value="1"/>
</dbReference>
<dbReference type="EMBL" id="JAMQOM010000030">
    <property type="protein sequence ID" value="MDS0223849.1"/>
    <property type="molecule type" value="Genomic_DNA"/>
</dbReference>